<accession>A0A427XWE3</accession>
<dbReference type="EMBL" id="RSCE01000004">
    <property type="protein sequence ID" value="RSH83189.1"/>
    <property type="molecule type" value="Genomic_DNA"/>
</dbReference>
<dbReference type="GeneID" id="39591392"/>
<proteinExistence type="predicted"/>
<gene>
    <name evidence="2" type="ORF">EHS24_006849</name>
</gene>
<evidence type="ECO:0000313" key="2">
    <source>
        <dbReference type="EMBL" id="RSH83189.1"/>
    </source>
</evidence>
<keyword evidence="3" id="KW-1185">Reference proteome</keyword>
<dbReference type="AlphaFoldDB" id="A0A427XWE3"/>
<dbReference type="Proteomes" id="UP000279236">
    <property type="component" value="Unassembled WGS sequence"/>
</dbReference>
<name>A0A427XWE3_9TREE</name>
<comment type="caution">
    <text evidence="2">The sequence shown here is derived from an EMBL/GenBank/DDBJ whole genome shotgun (WGS) entry which is preliminary data.</text>
</comment>
<sequence>MLRVPGPPAYSCRLPNGAPPVSPVRGSSESPEVKVIPPSPIPGSRASKAAGYALLQSLQRMLDTAEAERNGQRTPNLSKATLRPPSPDTVRLLDFGRLSLEGKRRAVELGALEAPVSPKSVVPRTPLGPAKRLLPTIHVKPSEQPCRG</sequence>
<evidence type="ECO:0000313" key="3">
    <source>
        <dbReference type="Proteomes" id="UP000279236"/>
    </source>
</evidence>
<protein>
    <submittedName>
        <fullName evidence="2">Uncharacterized protein</fullName>
    </submittedName>
</protein>
<organism evidence="2 3">
    <name type="scientific">Apiotrichum porosum</name>
    <dbReference type="NCBI Taxonomy" id="105984"/>
    <lineage>
        <taxon>Eukaryota</taxon>
        <taxon>Fungi</taxon>
        <taxon>Dikarya</taxon>
        <taxon>Basidiomycota</taxon>
        <taxon>Agaricomycotina</taxon>
        <taxon>Tremellomycetes</taxon>
        <taxon>Trichosporonales</taxon>
        <taxon>Trichosporonaceae</taxon>
        <taxon>Apiotrichum</taxon>
    </lineage>
</organism>
<feature type="region of interest" description="Disordered" evidence="1">
    <location>
        <begin position="1"/>
        <end position="42"/>
    </location>
</feature>
<reference evidence="2 3" key="1">
    <citation type="submission" date="2018-11" db="EMBL/GenBank/DDBJ databases">
        <title>Genome sequence of Apiotrichum porosum DSM 27194.</title>
        <authorList>
            <person name="Aliyu H."/>
            <person name="Gorte O."/>
            <person name="Ochsenreither K."/>
        </authorList>
    </citation>
    <scope>NUCLEOTIDE SEQUENCE [LARGE SCALE GENOMIC DNA]</scope>
    <source>
        <strain evidence="2 3">DSM 27194</strain>
    </source>
</reference>
<dbReference type="RefSeq" id="XP_028477141.1">
    <property type="nucleotide sequence ID" value="XM_028622249.1"/>
</dbReference>
<evidence type="ECO:0000256" key="1">
    <source>
        <dbReference type="SAM" id="MobiDB-lite"/>
    </source>
</evidence>
<feature type="region of interest" description="Disordered" evidence="1">
    <location>
        <begin position="66"/>
        <end position="88"/>
    </location>
</feature>